<accession>A0ACC2MA04</accession>
<organism evidence="1 2">
    <name type="scientific">Persea americana</name>
    <name type="common">Avocado</name>
    <dbReference type="NCBI Taxonomy" id="3435"/>
    <lineage>
        <taxon>Eukaryota</taxon>
        <taxon>Viridiplantae</taxon>
        <taxon>Streptophyta</taxon>
        <taxon>Embryophyta</taxon>
        <taxon>Tracheophyta</taxon>
        <taxon>Spermatophyta</taxon>
        <taxon>Magnoliopsida</taxon>
        <taxon>Magnoliidae</taxon>
        <taxon>Laurales</taxon>
        <taxon>Lauraceae</taxon>
        <taxon>Persea</taxon>
    </lineage>
</organism>
<dbReference type="EMBL" id="CM056810">
    <property type="protein sequence ID" value="KAJ8642490.1"/>
    <property type="molecule type" value="Genomic_DNA"/>
</dbReference>
<evidence type="ECO:0000313" key="2">
    <source>
        <dbReference type="Proteomes" id="UP001234297"/>
    </source>
</evidence>
<name>A0ACC2MA04_PERAE</name>
<comment type="caution">
    <text evidence="1">The sequence shown here is derived from an EMBL/GenBank/DDBJ whole genome shotgun (WGS) entry which is preliminary data.</text>
</comment>
<sequence>MYSSWHLKHSNELNLYPVNLLNYLSNCSLYSTDASSSSGSIYVQLLQLSMMASDAMPQLLLQLLLVTFVLVDAKSNVTSIIVFGDSSVDTGNNNQIVTIAKSDFEPYGRDFPGGRPTGRFSNGRVATELISEAFGIKPIIPAYLDPAYNITDFVDGVCFASAATGYDNATSQVLNVIPLWKQVEYFKDYQKKLRRYLGAKKAHWMLKEALYMVSLGTNDFLENYYATSRRSSQYKIEEYQDFLIRIAESFAREMYDLGARKMSLGGIAPMGCMPLERTVNVRDGGGCVEKYNRVAMEFNGKLEALAARLRAQLTGFRLVYSNIYDTVLQAIENPSTYGFENVAVGCCGTGMYEMGYLCDKYNPFTCKDASKYIFWDSFHPTERTDQIVAEHVMKTSLAEFV</sequence>
<proteinExistence type="predicted"/>
<gene>
    <name evidence="1" type="ORF">MRB53_004238</name>
</gene>
<evidence type="ECO:0000313" key="1">
    <source>
        <dbReference type="EMBL" id="KAJ8642490.1"/>
    </source>
</evidence>
<reference evidence="1 2" key="1">
    <citation type="journal article" date="2022" name="Hortic Res">
        <title>A haplotype resolved chromosomal level avocado genome allows analysis of novel avocado genes.</title>
        <authorList>
            <person name="Nath O."/>
            <person name="Fletcher S.J."/>
            <person name="Hayward A."/>
            <person name="Shaw L.M."/>
            <person name="Masouleh A.K."/>
            <person name="Furtado A."/>
            <person name="Henry R.J."/>
            <person name="Mitter N."/>
        </authorList>
    </citation>
    <scope>NUCLEOTIDE SEQUENCE [LARGE SCALE GENOMIC DNA]</scope>
    <source>
        <strain evidence="2">cv. Hass</strain>
    </source>
</reference>
<keyword evidence="2" id="KW-1185">Reference proteome</keyword>
<protein>
    <submittedName>
        <fullName evidence="1">Uncharacterized protein</fullName>
    </submittedName>
</protein>
<dbReference type="Proteomes" id="UP001234297">
    <property type="component" value="Chromosome 2"/>
</dbReference>